<comment type="similarity">
    <text evidence="15">Belongs to the quinolinate synthase family. Type 1 subfamily.</text>
</comment>
<comment type="cofactor">
    <cofactor evidence="1">
        <name>[4Fe-4S] cluster</name>
        <dbReference type="ChEBI" id="CHEBI:49883"/>
    </cofactor>
</comment>
<protein>
    <recommendedName>
        <fullName evidence="16">Quinolinate synthase, chloroplastic</fullName>
        <ecNumber evidence="4">2.5.1.72</ecNumber>
    </recommendedName>
</protein>
<evidence type="ECO:0000256" key="8">
    <source>
        <dbReference type="ARBA" id="ARBA00022642"/>
    </source>
</evidence>
<feature type="domain" description="Fe-S metabolism associated" evidence="17">
    <location>
        <begin position="159"/>
        <end position="280"/>
    </location>
</feature>
<gene>
    <name evidence="18" type="ORF">VNO78_23970</name>
</gene>
<evidence type="ECO:0000313" key="18">
    <source>
        <dbReference type="EMBL" id="KAK7389138.1"/>
    </source>
</evidence>
<keyword evidence="19" id="KW-1185">Reference proteome</keyword>
<evidence type="ECO:0000256" key="14">
    <source>
        <dbReference type="ARBA" id="ARBA00052166"/>
    </source>
</evidence>
<dbReference type="InterPro" id="IPR003473">
    <property type="entry name" value="NadA"/>
</dbReference>
<dbReference type="GO" id="GO:0008047">
    <property type="term" value="F:enzyme activator activity"/>
    <property type="evidence" value="ECO:0007669"/>
    <property type="project" value="UniProtKB-ARBA"/>
</dbReference>
<proteinExistence type="inferred from homology"/>
<dbReference type="FunFam" id="3.90.1010.10:FF:000010">
    <property type="entry name" value="Quinolinate synthase, chloroplastic"/>
    <property type="match status" value="1"/>
</dbReference>
<dbReference type="GO" id="GO:0046872">
    <property type="term" value="F:metal ion binding"/>
    <property type="evidence" value="ECO:0007669"/>
    <property type="project" value="UniProtKB-KW"/>
</dbReference>
<keyword evidence="6" id="KW-0150">Chloroplast</keyword>
<keyword evidence="8" id="KW-0662">Pyridine nucleotide biosynthesis</keyword>
<dbReference type="FunFam" id="3.40.50.10800:FF:000006">
    <property type="entry name" value="Quinolinate synthase, chloroplastic"/>
    <property type="match status" value="1"/>
</dbReference>
<dbReference type="Gene3D" id="3.90.1010.10">
    <property type="match status" value="1"/>
</dbReference>
<keyword evidence="9" id="KW-0808">Transferase</keyword>
<evidence type="ECO:0000256" key="2">
    <source>
        <dbReference type="ARBA" id="ARBA00004229"/>
    </source>
</evidence>
<comment type="catalytic activity">
    <reaction evidence="14">
        <text>iminosuccinate + dihydroxyacetone phosphate = quinolinate + phosphate + 2 H2O + H(+)</text>
        <dbReference type="Rhea" id="RHEA:25888"/>
        <dbReference type="ChEBI" id="CHEBI:15377"/>
        <dbReference type="ChEBI" id="CHEBI:15378"/>
        <dbReference type="ChEBI" id="CHEBI:29959"/>
        <dbReference type="ChEBI" id="CHEBI:43474"/>
        <dbReference type="ChEBI" id="CHEBI:57642"/>
        <dbReference type="ChEBI" id="CHEBI:77875"/>
        <dbReference type="EC" id="2.5.1.72"/>
    </reaction>
</comment>
<reference evidence="18 19" key="1">
    <citation type="submission" date="2024-01" db="EMBL/GenBank/DDBJ databases">
        <title>The genomes of 5 underutilized Papilionoideae crops provide insights into root nodulation and disease resistanc.</title>
        <authorList>
            <person name="Jiang F."/>
        </authorList>
    </citation>
    <scope>NUCLEOTIDE SEQUENCE [LARGE SCALE GENOMIC DNA]</scope>
    <source>
        <strain evidence="18">DUOXIRENSHENG_FW03</strain>
        <tissue evidence="18">Leaves</tissue>
    </source>
</reference>
<dbReference type="GO" id="GO:0034628">
    <property type="term" value="P:'de novo' NAD+ biosynthetic process from L-aspartate"/>
    <property type="evidence" value="ECO:0007669"/>
    <property type="project" value="TreeGrafter"/>
</dbReference>
<organism evidence="18 19">
    <name type="scientific">Psophocarpus tetragonolobus</name>
    <name type="common">Winged bean</name>
    <name type="synonym">Dolichos tetragonolobus</name>
    <dbReference type="NCBI Taxonomy" id="3891"/>
    <lineage>
        <taxon>Eukaryota</taxon>
        <taxon>Viridiplantae</taxon>
        <taxon>Streptophyta</taxon>
        <taxon>Embryophyta</taxon>
        <taxon>Tracheophyta</taxon>
        <taxon>Spermatophyta</taxon>
        <taxon>Magnoliopsida</taxon>
        <taxon>eudicotyledons</taxon>
        <taxon>Gunneridae</taxon>
        <taxon>Pentapetalae</taxon>
        <taxon>rosids</taxon>
        <taxon>fabids</taxon>
        <taxon>Fabales</taxon>
        <taxon>Fabaceae</taxon>
        <taxon>Papilionoideae</taxon>
        <taxon>50 kb inversion clade</taxon>
        <taxon>NPAAA clade</taxon>
        <taxon>indigoferoid/millettioid clade</taxon>
        <taxon>Phaseoleae</taxon>
        <taxon>Psophocarpus</taxon>
    </lineage>
</organism>
<keyword evidence="7" id="KW-0934">Plastid</keyword>
<dbReference type="Gene3D" id="3.40.50.10800">
    <property type="entry name" value="NadA-like"/>
    <property type="match status" value="3"/>
</dbReference>
<dbReference type="InterPro" id="IPR003808">
    <property type="entry name" value="Fe-S_metab-assoc_dom"/>
</dbReference>
<dbReference type="GO" id="GO:0051176">
    <property type="term" value="P:positive regulation of sulfur metabolic process"/>
    <property type="evidence" value="ECO:0007669"/>
    <property type="project" value="UniProtKB-ARBA"/>
</dbReference>
<dbReference type="EMBL" id="JAYMYS010000006">
    <property type="protein sequence ID" value="KAK7389138.1"/>
    <property type="molecule type" value="Genomic_DNA"/>
</dbReference>
<evidence type="ECO:0000256" key="10">
    <source>
        <dbReference type="ARBA" id="ARBA00022723"/>
    </source>
</evidence>
<keyword evidence="13" id="KW-0411">Iron-sulfur</keyword>
<evidence type="ECO:0000256" key="11">
    <source>
        <dbReference type="ARBA" id="ARBA00022946"/>
    </source>
</evidence>
<dbReference type="Pfam" id="PF02445">
    <property type="entry name" value="NadA"/>
    <property type="match status" value="1"/>
</dbReference>
<evidence type="ECO:0000256" key="6">
    <source>
        <dbReference type="ARBA" id="ARBA00022528"/>
    </source>
</evidence>
<evidence type="ECO:0000256" key="5">
    <source>
        <dbReference type="ARBA" id="ARBA00022485"/>
    </source>
</evidence>
<dbReference type="FunFam" id="3.40.50.10800:FF:000009">
    <property type="entry name" value="Quinolinate synthase, chloroplastic"/>
    <property type="match status" value="1"/>
</dbReference>
<evidence type="ECO:0000256" key="3">
    <source>
        <dbReference type="ARBA" id="ARBA00005065"/>
    </source>
</evidence>
<dbReference type="GO" id="GO:0016226">
    <property type="term" value="P:iron-sulfur cluster assembly"/>
    <property type="evidence" value="ECO:0007669"/>
    <property type="project" value="UniProtKB-ARBA"/>
</dbReference>
<evidence type="ECO:0000256" key="4">
    <source>
        <dbReference type="ARBA" id="ARBA00012669"/>
    </source>
</evidence>
<comment type="caution">
    <text evidence="18">The sequence shown here is derived from an EMBL/GenBank/DDBJ whole genome shotgun (WGS) entry which is preliminary data.</text>
</comment>
<dbReference type="SUPFAM" id="SSF82649">
    <property type="entry name" value="SufE/NifU"/>
    <property type="match status" value="1"/>
</dbReference>
<dbReference type="PANTHER" id="PTHR30573:SF0">
    <property type="entry name" value="QUINOLINATE SYNTHASE, CHLOROPLASTIC"/>
    <property type="match status" value="1"/>
</dbReference>
<dbReference type="SUPFAM" id="SSF142754">
    <property type="entry name" value="NadA-like"/>
    <property type="match status" value="1"/>
</dbReference>
<evidence type="ECO:0000313" key="19">
    <source>
        <dbReference type="Proteomes" id="UP001386955"/>
    </source>
</evidence>
<dbReference type="GO" id="GO:0051539">
    <property type="term" value="F:4 iron, 4 sulfur cluster binding"/>
    <property type="evidence" value="ECO:0007669"/>
    <property type="project" value="UniProtKB-KW"/>
</dbReference>
<accession>A0AAN9S4K6</accession>
<evidence type="ECO:0000259" key="17">
    <source>
        <dbReference type="Pfam" id="PF02657"/>
    </source>
</evidence>
<sequence length="803" mass="88420">MFAEWHHAKKAFVHLDFGCSSPPPRIVIHFPFLKCNDSFPLGPSQILHFVGSQPPSLFCSYFNPCLFRSNSIPLPITHYPLPMAVVTASTPNTTFSTIFSISRTARPFILQPLKRHVPFLKCLQPFSTSPSFKRSPVISCSALTTSERVVPSKLQHLAEEFGALPEPVERVKRLLHYAAAMPPMAESGRVEANRVMGCTARVWLAVSIDQEGKVRVAADSDSEITRGFCACLVWVLDGSEPDEVMKVSTDDLVGLNVGLPGGSGRSRVNTWHNVLVSMQKRTKQLVAQREGKLPFDPFPSLLVTSDGVFPKGSYAEAQAKYLFPNELKVNELVNVLKEKKIGVVAHFYMDPEVQGILTAAQKWWPHIHISDSLVMADTAVKMAKAGCRFITVLGVDFMSENVRAILDQAGFNEVGVYRMSNEQIGCSLADAAATPTYMEYLTAASRSTSLHVIYINTKLETKAYAHELVPTITCTSSNVVQTILQAFAQVPDLSIWYGPDSYMGANIKELFQQMTKMTDEEIAAIHPQHSQGSIRSLLPRLHYFQDGTCIVHHVFGYEVVEKIKEMYCDAFLTAHLEVPGEMFSLAMEAKRRGMGVVGSTQNILDFIKDRVQEALDRNINDHLQFVLGTESGMVTSIVATVRSLLEPTKSSSHSANVTVEIVFPVSSDSISKTTSSLSSDNQSAKVGGIILSVVPGIAGGEGCSIHGGCASCPYMKMNSLSSLLKVCHYLPDEENNLSAYKAERFKLQTPNGKSVADVGCEPILHMRNFQATKKLPEKLVDQILHSSPRQQKVDMINLTNSVM</sequence>
<evidence type="ECO:0000256" key="9">
    <source>
        <dbReference type="ARBA" id="ARBA00022679"/>
    </source>
</evidence>
<dbReference type="EC" id="2.5.1.72" evidence="4"/>
<dbReference type="GO" id="GO:0009507">
    <property type="term" value="C:chloroplast"/>
    <property type="evidence" value="ECO:0007669"/>
    <property type="project" value="UniProtKB-SubCell"/>
</dbReference>
<keyword evidence="5" id="KW-0004">4Fe-4S</keyword>
<evidence type="ECO:0000256" key="13">
    <source>
        <dbReference type="ARBA" id="ARBA00023014"/>
    </source>
</evidence>
<comment type="subcellular location">
    <subcellularLocation>
        <location evidence="2">Plastid</location>
        <location evidence="2">Chloroplast</location>
    </subcellularLocation>
</comment>
<keyword evidence="11" id="KW-0809">Transit peptide</keyword>
<dbReference type="FunFam" id="3.40.50.10800:FF:000008">
    <property type="entry name" value="Quinolinate synthase chloroplastic"/>
    <property type="match status" value="1"/>
</dbReference>
<dbReference type="AlphaFoldDB" id="A0AAN9S4K6"/>
<dbReference type="PANTHER" id="PTHR30573">
    <property type="entry name" value="QUINOLINATE SYNTHETASE A"/>
    <property type="match status" value="1"/>
</dbReference>
<name>A0AAN9S4K6_PSOTE</name>
<keyword evidence="10" id="KW-0479">Metal-binding</keyword>
<evidence type="ECO:0000256" key="1">
    <source>
        <dbReference type="ARBA" id="ARBA00001966"/>
    </source>
</evidence>
<dbReference type="InterPro" id="IPR036094">
    <property type="entry name" value="NadA_sf"/>
</dbReference>
<comment type="pathway">
    <text evidence="3">Cofactor biosynthesis; NAD(+) biosynthesis; quinolinate from iminoaspartate: step 1/1.</text>
</comment>
<evidence type="ECO:0000256" key="15">
    <source>
        <dbReference type="ARBA" id="ARBA00061471"/>
    </source>
</evidence>
<evidence type="ECO:0000256" key="16">
    <source>
        <dbReference type="ARBA" id="ARBA00073351"/>
    </source>
</evidence>
<dbReference type="Proteomes" id="UP001386955">
    <property type="component" value="Unassembled WGS sequence"/>
</dbReference>
<evidence type="ECO:0000256" key="7">
    <source>
        <dbReference type="ARBA" id="ARBA00022640"/>
    </source>
</evidence>
<keyword evidence="12" id="KW-0408">Iron</keyword>
<dbReference type="GO" id="GO:0008987">
    <property type="term" value="F:quinolinate synthetase A activity"/>
    <property type="evidence" value="ECO:0007669"/>
    <property type="project" value="InterPro"/>
</dbReference>
<evidence type="ECO:0000256" key="12">
    <source>
        <dbReference type="ARBA" id="ARBA00023004"/>
    </source>
</evidence>
<dbReference type="Pfam" id="PF02657">
    <property type="entry name" value="SufE"/>
    <property type="match status" value="1"/>
</dbReference>